<name>A0A930VQ15_9ACTN</name>
<accession>A0A930VQ15</accession>
<feature type="transmembrane region" description="Helical" evidence="2">
    <location>
        <begin position="400"/>
        <end position="422"/>
    </location>
</feature>
<keyword evidence="2" id="KW-1133">Transmembrane helix</keyword>
<organism evidence="5 6">
    <name type="scientific">Nocardioides agariphilus</name>
    <dbReference type="NCBI Taxonomy" id="433664"/>
    <lineage>
        <taxon>Bacteria</taxon>
        <taxon>Bacillati</taxon>
        <taxon>Actinomycetota</taxon>
        <taxon>Actinomycetes</taxon>
        <taxon>Propionibacteriales</taxon>
        <taxon>Nocardioidaceae</taxon>
        <taxon>Nocardioides</taxon>
    </lineage>
</organism>
<evidence type="ECO:0000256" key="1">
    <source>
        <dbReference type="SAM" id="MobiDB-lite"/>
    </source>
</evidence>
<feature type="transmembrane region" description="Helical" evidence="2">
    <location>
        <begin position="428"/>
        <end position="450"/>
    </location>
</feature>
<dbReference type="Pfam" id="PF20990">
    <property type="entry name" value="DUF2207_C"/>
    <property type="match status" value="1"/>
</dbReference>
<feature type="domain" description="DUF2207" evidence="3">
    <location>
        <begin position="38"/>
        <end position="222"/>
    </location>
</feature>
<protein>
    <submittedName>
        <fullName evidence="5">DUF2207 domain-containing protein</fullName>
    </submittedName>
</protein>
<dbReference type="InterPro" id="IPR018702">
    <property type="entry name" value="DUF2207"/>
</dbReference>
<comment type="caution">
    <text evidence="5">The sequence shown here is derived from an EMBL/GenBank/DDBJ whole genome shotgun (WGS) entry which is preliminary data.</text>
</comment>
<dbReference type="RefSeq" id="WP_194697855.1">
    <property type="nucleotide sequence ID" value="NZ_JADKPO010000030.1"/>
</dbReference>
<evidence type="ECO:0000313" key="5">
    <source>
        <dbReference type="EMBL" id="MBF4769711.1"/>
    </source>
</evidence>
<reference evidence="5" key="1">
    <citation type="submission" date="2020-11" db="EMBL/GenBank/DDBJ databases">
        <title>Nocardioides cynanchi sp. nov., isolated from soil of rhizosphere of Cynanchum wilfordii.</title>
        <authorList>
            <person name="Lee J.-S."/>
            <person name="Suh M.K."/>
            <person name="Kim J.-S."/>
        </authorList>
    </citation>
    <scope>NUCLEOTIDE SEQUENCE</scope>
    <source>
        <strain evidence="5">KCTC 19276</strain>
    </source>
</reference>
<dbReference type="InterPro" id="IPR048389">
    <property type="entry name" value="YciQ-like_C"/>
</dbReference>
<evidence type="ECO:0000259" key="4">
    <source>
        <dbReference type="Pfam" id="PF20990"/>
    </source>
</evidence>
<dbReference type="Pfam" id="PF09972">
    <property type="entry name" value="DUF2207"/>
    <property type="match status" value="1"/>
</dbReference>
<feature type="transmembrane region" description="Helical" evidence="2">
    <location>
        <begin position="250"/>
        <end position="268"/>
    </location>
</feature>
<keyword evidence="2" id="KW-0812">Transmembrane</keyword>
<feature type="region of interest" description="Disordered" evidence="1">
    <location>
        <begin position="554"/>
        <end position="585"/>
    </location>
</feature>
<proteinExistence type="predicted"/>
<dbReference type="AlphaFoldDB" id="A0A930VQ15"/>
<evidence type="ECO:0000313" key="6">
    <source>
        <dbReference type="Proteomes" id="UP000660668"/>
    </source>
</evidence>
<dbReference type="Proteomes" id="UP000660668">
    <property type="component" value="Unassembled WGS sequence"/>
</dbReference>
<evidence type="ECO:0000256" key="2">
    <source>
        <dbReference type="SAM" id="Phobius"/>
    </source>
</evidence>
<keyword evidence="6" id="KW-1185">Reference proteome</keyword>
<keyword evidence="2" id="KW-0472">Membrane</keyword>
<feature type="compositionally biased region" description="Gly residues" evidence="1">
    <location>
        <begin position="563"/>
        <end position="585"/>
    </location>
</feature>
<gene>
    <name evidence="5" type="ORF">ISU10_18230</name>
</gene>
<feature type="domain" description="Predicted membrane protein YciQ-like C-terminal" evidence="4">
    <location>
        <begin position="284"/>
        <end position="509"/>
    </location>
</feature>
<evidence type="ECO:0000259" key="3">
    <source>
        <dbReference type="Pfam" id="PF09972"/>
    </source>
</evidence>
<sequence>MRRVVGVVVWLAVVVGTMLWPAVSYNWTFAPTTYEETTIRNYDADFTVDADGDLHAVETLTVDFPGYGKHGIFRFFDEADQSQTNARRVPHDFSVTLDGSPEPYEVLDDNNGRITNLKIGSADVLIDAGLHTYVITYSIDGVLEKGTTGQRTQFYWNLIPGGWLQAIDNAHLTVHLPTEASGVQCARGSGQTGGCTAEGDGTDTLTVDATDLLANTPVTVKVGLDMATPERGTTVPWAARFDPVLGRSPTNALIVLLLAAAAGMFGLWQARKVKEKTPPFPLQYAPPDGVGPAQAAYLLTERTGKKAFVASVMQAAAKGAVTLERPSDKSWTVTDTQGPQGWAGLDSVTQRVARLTGGPGLAFTASSSSVSAGEKLKTELAGFEAATRSWAKESGNMQSAGLGCLGGLFVIGGGILALAIAGGNLFDMGLIALIPAALAAGAGPVLATGANTKRTAQGRELWSKVGGFKRVLSTPSSQSRFDFSGRRELYTAYIPWAVAFDCADEWAAKYRAETGQEPPVPTYFPGYTGDHTGNYTDQMVNSFSNTVDGAISSYQATQSSSSSGGGGGGGFSGGGGGGGGGGGSW</sequence>
<dbReference type="EMBL" id="JADKPO010000030">
    <property type="protein sequence ID" value="MBF4769711.1"/>
    <property type="molecule type" value="Genomic_DNA"/>
</dbReference>